<name>A0A225ND37_9RHOB</name>
<dbReference type="Proteomes" id="UP000215377">
    <property type="component" value="Unassembled WGS sequence"/>
</dbReference>
<comment type="subcellular location">
    <subcellularLocation>
        <location evidence="1">Cell outer membrane</location>
    </subcellularLocation>
</comment>
<comment type="caution">
    <text evidence="7">The sequence shown here is derived from an EMBL/GenBank/DDBJ whole genome shotgun (WGS) entry which is preliminary data.</text>
</comment>
<keyword evidence="4" id="KW-0472">Membrane</keyword>
<dbReference type="GO" id="GO:0009279">
    <property type="term" value="C:cell outer membrane"/>
    <property type="evidence" value="ECO:0007669"/>
    <property type="project" value="UniProtKB-SubCell"/>
</dbReference>
<evidence type="ECO:0000256" key="2">
    <source>
        <dbReference type="ARBA" id="ARBA00005722"/>
    </source>
</evidence>
<sequence>MRIRSILAALALAATTPPAIAESPLLNLPNFPDFAMLGVGTGPQYFGSDDRVAAVVPAAQMNFGRRYISLQANYLSINLVDDPRWQAGPAGILRFGRRNVDDPQVAALPEIDMSVGLGGFLGYQIGGPDPRDRLRFGAGVLQDVTGSHGGLVADFGVRRWLPVGKYGALGLSLAGSWASDDYMDTYFSVDDAGSAASGLPVFAATSGWRDLRAMAVFVQPVSKKWAVGAGVLYSYMLDEAGTSPVTLDRDQLYVGIGVARAW</sequence>
<accession>A0A225ND37</accession>
<keyword evidence="8" id="KW-1185">Reference proteome</keyword>
<dbReference type="Pfam" id="PF06629">
    <property type="entry name" value="MipA"/>
    <property type="match status" value="1"/>
</dbReference>
<dbReference type="OrthoDB" id="5462484at2"/>
<comment type="similarity">
    <text evidence="2">Belongs to the MipA/OmpV family.</text>
</comment>
<keyword evidence="3 6" id="KW-0732">Signal</keyword>
<dbReference type="AlphaFoldDB" id="A0A225ND37"/>
<gene>
    <name evidence="7" type="ORF">ATO3_21560</name>
</gene>
<evidence type="ECO:0000313" key="8">
    <source>
        <dbReference type="Proteomes" id="UP000215377"/>
    </source>
</evidence>
<evidence type="ECO:0000256" key="6">
    <source>
        <dbReference type="SAM" id="SignalP"/>
    </source>
</evidence>
<feature type="signal peptide" evidence="6">
    <location>
        <begin position="1"/>
        <end position="21"/>
    </location>
</feature>
<protein>
    <recommendedName>
        <fullName evidence="9">Structural protein MipA</fullName>
    </recommendedName>
</protein>
<evidence type="ECO:0008006" key="9">
    <source>
        <dbReference type="Google" id="ProtNLM"/>
    </source>
</evidence>
<dbReference type="EMBL" id="AQQR01000014">
    <property type="protein sequence ID" value="OWU69859.1"/>
    <property type="molecule type" value="Genomic_DNA"/>
</dbReference>
<proteinExistence type="inferred from homology"/>
<evidence type="ECO:0000256" key="1">
    <source>
        <dbReference type="ARBA" id="ARBA00004442"/>
    </source>
</evidence>
<dbReference type="RefSeq" id="WP_088651989.1">
    <property type="nucleotide sequence ID" value="NZ_AQQR01000014.1"/>
</dbReference>
<evidence type="ECO:0000256" key="3">
    <source>
        <dbReference type="ARBA" id="ARBA00022729"/>
    </source>
</evidence>
<dbReference type="PANTHER" id="PTHR38776:SF1">
    <property type="entry name" value="MLTA-INTERACTING PROTEIN-RELATED"/>
    <property type="match status" value="1"/>
</dbReference>
<evidence type="ECO:0000256" key="4">
    <source>
        <dbReference type="ARBA" id="ARBA00023136"/>
    </source>
</evidence>
<organism evidence="7 8">
    <name type="scientific">Marinibacterium profundimaris</name>
    <dbReference type="NCBI Taxonomy" id="1679460"/>
    <lineage>
        <taxon>Bacteria</taxon>
        <taxon>Pseudomonadati</taxon>
        <taxon>Pseudomonadota</taxon>
        <taxon>Alphaproteobacteria</taxon>
        <taxon>Rhodobacterales</taxon>
        <taxon>Paracoccaceae</taxon>
        <taxon>Marinibacterium</taxon>
    </lineage>
</organism>
<reference evidence="7 8" key="1">
    <citation type="submission" date="2013-04" db="EMBL/GenBank/DDBJ databases">
        <title>Oceanicola sp. 22II1-22F33 Genome Sequencing.</title>
        <authorList>
            <person name="Lai Q."/>
            <person name="Li G."/>
            <person name="Shao Z."/>
        </authorList>
    </citation>
    <scope>NUCLEOTIDE SEQUENCE [LARGE SCALE GENOMIC DNA]</scope>
    <source>
        <strain evidence="7 8">22II1-22F33</strain>
    </source>
</reference>
<evidence type="ECO:0000313" key="7">
    <source>
        <dbReference type="EMBL" id="OWU69859.1"/>
    </source>
</evidence>
<dbReference type="PANTHER" id="PTHR38776">
    <property type="entry name" value="MLTA-INTERACTING PROTEIN-RELATED"/>
    <property type="match status" value="1"/>
</dbReference>
<feature type="chain" id="PRO_5012262691" description="Structural protein MipA" evidence="6">
    <location>
        <begin position="22"/>
        <end position="262"/>
    </location>
</feature>
<evidence type="ECO:0000256" key="5">
    <source>
        <dbReference type="ARBA" id="ARBA00023237"/>
    </source>
</evidence>
<keyword evidence="5" id="KW-0998">Cell outer membrane</keyword>
<dbReference type="InterPro" id="IPR010583">
    <property type="entry name" value="MipA"/>
</dbReference>